<organism evidence="1 2">
    <name type="scientific">Micavibrio aeruginosavorus (strain ARL-13)</name>
    <dbReference type="NCBI Taxonomy" id="856793"/>
    <lineage>
        <taxon>Bacteria</taxon>
        <taxon>Pseudomonadati</taxon>
        <taxon>Bdellovibrionota</taxon>
        <taxon>Bdellovibrionia</taxon>
        <taxon>Bdellovibrionales</taxon>
        <taxon>Pseudobdellovibrionaceae</taxon>
        <taxon>Micavibrio</taxon>
    </lineage>
</organism>
<accession>G2KMX0</accession>
<dbReference type="Proteomes" id="UP000009286">
    <property type="component" value="Chromosome"/>
</dbReference>
<reference evidence="1 2" key="1">
    <citation type="journal article" date="2011" name="BMC Genomics">
        <title>Genomic insights into an obligate epibiotic bacterial predator: Micavibrio aeruginosavorus ARL-13.</title>
        <authorList>
            <person name="Wang Z."/>
            <person name="Kadouri D."/>
            <person name="Wu M."/>
        </authorList>
    </citation>
    <scope>NUCLEOTIDE SEQUENCE [LARGE SCALE GENOMIC DNA]</scope>
    <source>
        <strain evidence="1 2">ARL-13</strain>
    </source>
</reference>
<name>G2KMX0_MICAA</name>
<keyword evidence="2" id="KW-1185">Reference proteome</keyword>
<dbReference type="AlphaFoldDB" id="G2KMX0"/>
<dbReference type="STRING" id="856793.MICA_565"/>
<sequence length="97" mass="10729">MNAAKSTFYTCNDENESGAVSINTRFEIADLGNCEVKDLTFSLSLNVEDLRRMVCIADNEGHHTAEVLVTYSPSGGEVDEMSRYILTRISSGKVKFD</sequence>
<proteinExistence type="predicted"/>
<dbReference type="KEGG" id="mai:MICA_565"/>
<protein>
    <submittedName>
        <fullName evidence="1">Uncharacterized protein</fullName>
    </submittedName>
</protein>
<evidence type="ECO:0000313" key="2">
    <source>
        <dbReference type="Proteomes" id="UP000009286"/>
    </source>
</evidence>
<evidence type="ECO:0000313" key="1">
    <source>
        <dbReference type="EMBL" id="AEP08902.1"/>
    </source>
</evidence>
<dbReference type="EMBL" id="CP002382">
    <property type="protein sequence ID" value="AEP08902.1"/>
    <property type="molecule type" value="Genomic_DNA"/>
</dbReference>
<dbReference type="HOGENOM" id="CLU_2343528_0_0_5"/>
<gene>
    <name evidence="1" type="ordered locus">MICA_565</name>
</gene>